<dbReference type="KEGG" id="saci:Sinac_7062"/>
<sequence length="544" mass="60847">MTAYIRCSCPNCFQNLSLRLEYVNRRVVCNYCKHPFLSRAKIRVPASATPELIAAIHATNQAQGFTGSDTERTDELAVSSPMEFGESGGPPLFDLSEMGDASGSAASRGIEHAHALAEAEARHARQLERAQALWGSERQGLEEEVERLVARHSQQLEALRDERDAAHRRAEDLVREQMESAQRITEVVAERDGLLVEREAMAAACDRLTAWHSQQLEVLQGECDVAHRRVEDLVREQVESARRVTEVEAERDGLLAEQQATAAAGDRLVARVDELERSLGEAQARHADELTARREEERRALALASDRLARERDNSSEQLRDVLGQLEDALAQLDITRRQGEAEREAMRKEIEVARSSARSIDAGLELLNRQELDRYQGEVERLAGEVNRALDARDAESRRCGELAERLKERDDEIVQIRLAHEAEAQAQQLALEELQLMLKSRQRPSASVDPPTVEESVTLGPGEDALPVEADPGDPPAPEKPDVAEPLLSVETPTVVVPRPNPSNSPDERIAALRTYLRNVQDAERERLNKGLFRRLARAWRH</sequence>
<accession>L0DPD1</accession>
<evidence type="ECO:0000256" key="2">
    <source>
        <dbReference type="SAM" id="MobiDB-lite"/>
    </source>
</evidence>
<proteinExistence type="predicted"/>
<dbReference type="EMBL" id="CP003364">
    <property type="protein sequence ID" value="AGA31117.1"/>
    <property type="molecule type" value="Genomic_DNA"/>
</dbReference>
<dbReference type="Proteomes" id="UP000010798">
    <property type="component" value="Chromosome"/>
</dbReference>
<evidence type="ECO:0000256" key="1">
    <source>
        <dbReference type="SAM" id="Coils"/>
    </source>
</evidence>
<dbReference type="STRING" id="886293.Sinac_7062"/>
<protein>
    <submittedName>
        <fullName evidence="3">Uncharacterized protein</fullName>
    </submittedName>
</protein>
<dbReference type="HOGENOM" id="CLU_500466_0_0_0"/>
<keyword evidence="1" id="KW-0175">Coiled coil</keyword>
<feature type="coiled-coil region" evidence="1">
    <location>
        <begin position="265"/>
        <end position="393"/>
    </location>
</feature>
<dbReference type="OrthoDB" id="10007826at2"/>
<name>L0DPD1_SINAD</name>
<keyword evidence="4" id="KW-1185">Reference proteome</keyword>
<evidence type="ECO:0000313" key="3">
    <source>
        <dbReference type="EMBL" id="AGA31117.1"/>
    </source>
</evidence>
<gene>
    <name evidence="3" type="ordered locus">Sinac_7062</name>
</gene>
<feature type="compositionally biased region" description="Low complexity" evidence="2">
    <location>
        <begin position="494"/>
        <end position="507"/>
    </location>
</feature>
<feature type="region of interest" description="Disordered" evidence="2">
    <location>
        <begin position="444"/>
        <end position="510"/>
    </location>
</feature>
<reference evidence="3 4" key="1">
    <citation type="submission" date="2012-02" db="EMBL/GenBank/DDBJ databases">
        <title>Complete sequence of chromosome of Singulisphaera acidiphila DSM 18658.</title>
        <authorList>
            <consortium name="US DOE Joint Genome Institute (JGI-PGF)"/>
            <person name="Lucas S."/>
            <person name="Copeland A."/>
            <person name="Lapidus A."/>
            <person name="Glavina del Rio T."/>
            <person name="Dalin E."/>
            <person name="Tice H."/>
            <person name="Bruce D."/>
            <person name="Goodwin L."/>
            <person name="Pitluck S."/>
            <person name="Peters L."/>
            <person name="Ovchinnikova G."/>
            <person name="Chertkov O."/>
            <person name="Kyrpides N."/>
            <person name="Mavromatis K."/>
            <person name="Ivanova N."/>
            <person name="Brettin T."/>
            <person name="Detter J.C."/>
            <person name="Han C."/>
            <person name="Larimer F."/>
            <person name="Land M."/>
            <person name="Hauser L."/>
            <person name="Markowitz V."/>
            <person name="Cheng J.-F."/>
            <person name="Hugenholtz P."/>
            <person name="Woyke T."/>
            <person name="Wu D."/>
            <person name="Tindall B."/>
            <person name="Pomrenke H."/>
            <person name="Brambilla E."/>
            <person name="Klenk H.-P."/>
            <person name="Eisen J.A."/>
        </authorList>
    </citation>
    <scope>NUCLEOTIDE SEQUENCE [LARGE SCALE GENOMIC DNA]</scope>
    <source>
        <strain evidence="4">ATCC BAA-1392 / DSM 18658 / VKM B-2454 / MOB10</strain>
    </source>
</reference>
<dbReference type="eggNOG" id="COG1196">
    <property type="taxonomic scope" value="Bacteria"/>
</dbReference>
<evidence type="ECO:0000313" key="4">
    <source>
        <dbReference type="Proteomes" id="UP000010798"/>
    </source>
</evidence>
<feature type="coiled-coil region" evidence="1">
    <location>
        <begin position="138"/>
        <end position="176"/>
    </location>
</feature>
<dbReference type="AlphaFoldDB" id="L0DPD1"/>
<organism evidence="3 4">
    <name type="scientific">Singulisphaera acidiphila (strain ATCC BAA-1392 / DSM 18658 / VKM B-2454 / MOB10)</name>
    <dbReference type="NCBI Taxonomy" id="886293"/>
    <lineage>
        <taxon>Bacteria</taxon>
        <taxon>Pseudomonadati</taxon>
        <taxon>Planctomycetota</taxon>
        <taxon>Planctomycetia</taxon>
        <taxon>Isosphaerales</taxon>
        <taxon>Isosphaeraceae</taxon>
        <taxon>Singulisphaera</taxon>
    </lineage>
</organism>